<sequence length="370" mass="41347">MIIETSSIYMSAEHQKTEFSEVTKTLDLDALKNGFNFQLQEAQNRIEQSRVNFFSNFGSQFLQGEQPEMPMSSILVMTDEGLKFRTTDQQADYTDQQQVTKARLWQALLNAIQPDKPPVVTEDQIQLPDDQSQVDSVTGPGGEAVQLSPITMEMSFKVTESIEEYECSEFSSCGTVTTADGKTIEFDLDLKMERSYSATREYEMTQEVVFTDPLILNFEGNHADLSDDKYEFDLDADGNKELISYFTGNSGMLALDKNEDGVINDGSELFGALSGNGFADLTAYDDDNNNYIDEADAIFDQLRIWTKTPEGDTLESLKDRDIGAIYLGSTETPYDIKGENNQHNGRVRSSGIYLTETGQVGTVQQVDMVV</sequence>
<protein>
    <recommendedName>
        <fullName evidence="3">VCBS repeat-containing protein</fullName>
    </recommendedName>
</protein>
<dbReference type="RefSeq" id="WP_007019831.1">
    <property type="nucleotide sequence ID" value="NZ_CH724125.1"/>
</dbReference>
<organism evidence="1 2">
    <name type="scientific">Neptuniibacter caesariensis</name>
    <dbReference type="NCBI Taxonomy" id="207954"/>
    <lineage>
        <taxon>Bacteria</taxon>
        <taxon>Pseudomonadati</taxon>
        <taxon>Pseudomonadota</taxon>
        <taxon>Gammaproteobacteria</taxon>
        <taxon>Oceanospirillales</taxon>
        <taxon>Oceanospirillaceae</taxon>
        <taxon>Neptuniibacter</taxon>
    </lineage>
</organism>
<gene>
    <name evidence="1" type="ORF">MED92_10824</name>
</gene>
<keyword evidence="2" id="KW-1185">Reference proteome</keyword>
<evidence type="ECO:0008006" key="3">
    <source>
        <dbReference type="Google" id="ProtNLM"/>
    </source>
</evidence>
<dbReference type="EMBL" id="AAOW01000004">
    <property type="protein sequence ID" value="EAR62194.1"/>
    <property type="molecule type" value="Genomic_DNA"/>
</dbReference>
<dbReference type="PANTHER" id="PTHR39431:SF1">
    <property type="entry name" value="FRPA_C-RELATED PROTEIN"/>
    <property type="match status" value="1"/>
</dbReference>
<evidence type="ECO:0000313" key="1">
    <source>
        <dbReference type="EMBL" id="EAR62194.1"/>
    </source>
</evidence>
<name>A0A7U8C9C0_NEPCE</name>
<comment type="caution">
    <text evidence="1">The sequence shown here is derived from an EMBL/GenBank/DDBJ whole genome shotgun (WGS) entry which is preliminary data.</text>
</comment>
<dbReference type="PANTHER" id="PTHR39431">
    <property type="entry name" value="FRPA/C-RELATED PROTEIN"/>
    <property type="match status" value="1"/>
</dbReference>
<dbReference type="OrthoDB" id="1676884at2"/>
<reference evidence="1 2" key="1">
    <citation type="submission" date="2006-02" db="EMBL/GenBank/DDBJ databases">
        <authorList>
            <person name="Pinhassi J."/>
            <person name="Pedros-Alio C."/>
            <person name="Ferriera S."/>
            <person name="Johnson J."/>
            <person name="Kravitz S."/>
            <person name="Halpern A."/>
            <person name="Remington K."/>
            <person name="Beeson K."/>
            <person name="Tran B."/>
            <person name="Rogers Y.-H."/>
            <person name="Friedman R."/>
            <person name="Venter J.C."/>
        </authorList>
    </citation>
    <scope>NUCLEOTIDE SEQUENCE [LARGE SCALE GENOMIC DNA]</scope>
    <source>
        <strain evidence="1 2">MED92</strain>
    </source>
</reference>
<dbReference type="AlphaFoldDB" id="A0A7U8C9C0"/>
<evidence type="ECO:0000313" key="2">
    <source>
        <dbReference type="Proteomes" id="UP000002171"/>
    </source>
</evidence>
<dbReference type="Proteomes" id="UP000002171">
    <property type="component" value="Unassembled WGS sequence"/>
</dbReference>
<accession>A0A7U8C9C0</accession>
<proteinExistence type="predicted"/>